<sequence>MAPNDAVQDDRELPPALRRVPVQRWCVGPRTCVQDVTSEEVVEETPVALVYNGISQAVMLATPQDLEDFAIGFSVSERLVACASDIYEIDIVSHLSGIEIQMRIAASAMFRIKQARRMRTGKTGCGLCGIESLEQFSPDPMTVPAGGMLDAGALHTAMAGLCQLQLIHTATGGAHAAGWATWDGRVALAREDVGRHNALDKLIGALSRAGTCPASGFAVITSRASFEMVQKVSRAGISVLAAVSAPTALAVRMADQAGVSLAGFVRANKHVIYSHPHRFKPG</sequence>
<dbReference type="SUPFAM" id="SSF53927">
    <property type="entry name" value="Cytidine deaminase-like"/>
    <property type="match status" value="1"/>
</dbReference>
<evidence type="ECO:0000313" key="5">
    <source>
        <dbReference type="Proteomes" id="UP000228593"/>
    </source>
</evidence>
<keyword evidence="5" id="KW-1185">Reference proteome</keyword>
<dbReference type="Gene3D" id="3.10.20.10">
    <property type="match status" value="1"/>
</dbReference>
<keyword evidence="1 3" id="KW-0963">Cytoplasm</keyword>
<dbReference type="OrthoDB" id="3197277at2"/>
<dbReference type="GO" id="GO:0006777">
    <property type="term" value="P:Mo-molybdopterin cofactor biosynthetic process"/>
    <property type="evidence" value="ECO:0007669"/>
    <property type="project" value="UniProtKB-UniRule"/>
</dbReference>
<dbReference type="NCBIfam" id="TIGR00129">
    <property type="entry name" value="fdhD_narQ"/>
    <property type="match status" value="1"/>
</dbReference>
<dbReference type="InterPro" id="IPR003786">
    <property type="entry name" value="FdhD"/>
</dbReference>
<dbReference type="PIRSF" id="PIRSF015626">
    <property type="entry name" value="FdhD"/>
    <property type="match status" value="1"/>
</dbReference>
<dbReference type="Proteomes" id="UP000228593">
    <property type="component" value="Unassembled WGS sequence"/>
</dbReference>
<dbReference type="EMBL" id="PDOB01000003">
    <property type="protein sequence ID" value="PIL41277.1"/>
    <property type="molecule type" value="Genomic_DNA"/>
</dbReference>
<comment type="caution">
    <text evidence="4">The sequence shown here is derived from an EMBL/GenBank/DDBJ whole genome shotgun (WGS) entry which is preliminary data.</text>
</comment>
<comment type="function">
    <text evidence="3">Required for formate dehydrogenase (FDH) activity. Acts as a sulfur carrier protein that transfers sulfur from IscS to the molybdenum cofactor prior to its insertion into FDH.</text>
</comment>
<name>A0A2G8T5E5_9BURK</name>
<dbReference type="HAMAP" id="MF_00187">
    <property type="entry name" value="FdhD"/>
    <property type="match status" value="1"/>
</dbReference>
<dbReference type="GO" id="GO:0016783">
    <property type="term" value="F:sulfurtransferase activity"/>
    <property type="evidence" value="ECO:0007669"/>
    <property type="project" value="InterPro"/>
</dbReference>
<protein>
    <recommendedName>
        <fullName evidence="3">Sulfur carrier protein FdhD</fullName>
    </recommendedName>
</protein>
<reference evidence="4 5" key="1">
    <citation type="submission" date="2017-10" db="EMBL/GenBank/DDBJ databases">
        <title>Massilia psychrophilum sp. nov., a novel purple-pigmented bacterium isolated from Tianshan glacier, Xinjiang Municipality, China.</title>
        <authorList>
            <person name="Wang H."/>
        </authorList>
    </citation>
    <scope>NUCLEOTIDE SEQUENCE [LARGE SCALE GENOMIC DNA]</scope>
    <source>
        <strain evidence="4 5">JCM 30813</strain>
    </source>
</reference>
<keyword evidence="4" id="KW-0808">Transferase</keyword>
<organism evidence="4 5">
    <name type="scientific">Massilia psychrophila</name>
    <dbReference type="NCBI Taxonomy" id="1603353"/>
    <lineage>
        <taxon>Bacteria</taxon>
        <taxon>Pseudomonadati</taxon>
        <taxon>Pseudomonadota</taxon>
        <taxon>Betaproteobacteria</taxon>
        <taxon>Burkholderiales</taxon>
        <taxon>Oxalobacteraceae</taxon>
        <taxon>Telluria group</taxon>
        <taxon>Massilia</taxon>
    </lineage>
</organism>
<feature type="binding site" evidence="3">
    <location>
        <begin position="264"/>
        <end position="269"/>
    </location>
    <ligand>
        <name>Mo-bis(molybdopterin guanine dinucleotide)</name>
        <dbReference type="ChEBI" id="CHEBI:60539"/>
    </ligand>
</feature>
<accession>A0A2G8T5E5</accession>
<comment type="similarity">
    <text evidence="3">Belongs to the FdhD family.</text>
</comment>
<dbReference type="PANTHER" id="PTHR30592">
    <property type="entry name" value="FORMATE DEHYDROGENASE"/>
    <property type="match status" value="1"/>
</dbReference>
<evidence type="ECO:0000256" key="3">
    <source>
        <dbReference type="HAMAP-Rule" id="MF_00187"/>
    </source>
</evidence>
<comment type="subcellular location">
    <subcellularLocation>
        <location evidence="3">Cytoplasm</location>
    </subcellularLocation>
</comment>
<dbReference type="Gene3D" id="3.40.140.10">
    <property type="entry name" value="Cytidine Deaminase, domain 2"/>
    <property type="match status" value="1"/>
</dbReference>
<dbReference type="Pfam" id="PF02634">
    <property type="entry name" value="FdhD-NarQ"/>
    <property type="match status" value="1"/>
</dbReference>
<evidence type="ECO:0000256" key="1">
    <source>
        <dbReference type="ARBA" id="ARBA00022490"/>
    </source>
</evidence>
<keyword evidence="2 3" id="KW-0501">Molybdenum cofactor biosynthesis</keyword>
<evidence type="ECO:0000313" key="4">
    <source>
        <dbReference type="EMBL" id="PIL41277.1"/>
    </source>
</evidence>
<proteinExistence type="inferred from homology"/>
<dbReference type="GO" id="GO:0097163">
    <property type="term" value="F:sulfur carrier activity"/>
    <property type="evidence" value="ECO:0007669"/>
    <property type="project" value="UniProtKB-UniRule"/>
</dbReference>
<dbReference type="InterPro" id="IPR016193">
    <property type="entry name" value="Cytidine_deaminase-like"/>
</dbReference>
<dbReference type="GO" id="GO:0005737">
    <property type="term" value="C:cytoplasm"/>
    <property type="evidence" value="ECO:0007669"/>
    <property type="project" value="UniProtKB-SubCell"/>
</dbReference>
<gene>
    <name evidence="3" type="primary">fdhD</name>
    <name evidence="4" type="ORF">CR103_03440</name>
</gene>
<feature type="active site" description="Cysteine persulfide intermediate" evidence="3">
    <location>
        <position position="125"/>
    </location>
</feature>
<dbReference type="AlphaFoldDB" id="A0A2G8T5E5"/>
<dbReference type="PANTHER" id="PTHR30592:SF1">
    <property type="entry name" value="SULFUR CARRIER PROTEIN FDHD"/>
    <property type="match status" value="1"/>
</dbReference>
<evidence type="ECO:0000256" key="2">
    <source>
        <dbReference type="ARBA" id="ARBA00023150"/>
    </source>
</evidence>